<evidence type="ECO:0000256" key="1">
    <source>
        <dbReference type="SAM" id="SignalP"/>
    </source>
</evidence>
<feature type="signal peptide" evidence="1">
    <location>
        <begin position="1"/>
        <end position="20"/>
    </location>
</feature>
<feature type="chain" id="PRO_5046545060" evidence="1">
    <location>
        <begin position="21"/>
        <end position="232"/>
    </location>
</feature>
<evidence type="ECO:0000313" key="3">
    <source>
        <dbReference type="Proteomes" id="UP001165302"/>
    </source>
</evidence>
<dbReference type="PROSITE" id="PS51257">
    <property type="entry name" value="PROKAR_LIPOPROTEIN"/>
    <property type="match status" value="1"/>
</dbReference>
<name>A0ABS7Z9A2_9SPHI</name>
<keyword evidence="1" id="KW-0732">Signal</keyword>
<keyword evidence="3" id="KW-1185">Reference proteome</keyword>
<dbReference type="RefSeq" id="WP_225555111.1">
    <property type="nucleotide sequence ID" value="NZ_JADEYP010000045.1"/>
</dbReference>
<accession>A0ABS7Z9A2</accession>
<comment type="caution">
    <text evidence="2">The sequence shown here is derived from an EMBL/GenBank/DDBJ whole genome shotgun (WGS) entry which is preliminary data.</text>
</comment>
<reference evidence="2" key="1">
    <citation type="submission" date="2020-10" db="EMBL/GenBank/DDBJ databases">
        <authorList>
            <person name="Lu T."/>
            <person name="Wang Q."/>
            <person name="Han X."/>
        </authorList>
    </citation>
    <scope>NUCLEOTIDE SEQUENCE</scope>
    <source>
        <strain evidence="2">WQ 366</strain>
    </source>
</reference>
<proteinExistence type="predicted"/>
<evidence type="ECO:0000313" key="2">
    <source>
        <dbReference type="EMBL" id="MCA5006756.1"/>
    </source>
</evidence>
<dbReference type="Pfam" id="PF16132">
    <property type="entry name" value="DUF4843"/>
    <property type="match status" value="1"/>
</dbReference>
<dbReference type="Proteomes" id="UP001165302">
    <property type="component" value="Unassembled WGS sequence"/>
</dbReference>
<gene>
    <name evidence="2" type="ORF">IPZ78_16575</name>
</gene>
<dbReference type="InterPro" id="IPR032299">
    <property type="entry name" value="DUF4843"/>
</dbReference>
<dbReference type="EMBL" id="JADEYP010000045">
    <property type="protein sequence ID" value="MCA5006756.1"/>
    <property type="molecule type" value="Genomic_DNA"/>
</dbReference>
<sequence>MKYILILFVCFIGLFTACNKATLQQYIAGDGVYFYSIDSANYSFANQVGLVEKDTVFVKMRVLGDVKDFDRAFQLKAVKGTTAKENIHYILPKISIKSNTNTIEYPVVLLNAPDLKTNTLRLELEVLENESFPQGSGIINNGLTYSMFKINFSNRLLKPTYWNNIQSYFGEYSDVKYKFMIDETGFSDFSFQVFNDPELINFKGLLNVALQEYVKVNGPLLDENQKPISFPN</sequence>
<protein>
    <submittedName>
        <fullName evidence="2">DUF4843 domain-containing protein</fullName>
    </submittedName>
</protein>
<organism evidence="2 3">
    <name type="scientific">Sphingobacterium bovistauri</name>
    <dbReference type="NCBI Taxonomy" id="2781959"/>
    <lineage>
        <taxon>Bacteria</taxon>
        <taxon>Pseudomonadati</taxon>
        <taxon>Bacteroidota</taxon>
        <taxon>Sphingobacteriia</taxon>
        <taxon>Sphingobacteriales</taxon>
        <taxon>Sphingobacteriaceae</taxon>
        <taxon>Sphingobacterium</taxon>
    </lineage>
</organism>